<evidence type="ECO:0000256" key="3">
    <source>
        <dbReference type="ARBA" id="ARBA00022806"/>
    </source>
</evidence>
<dbReference type="KEGG" id="tet:TTHERM_001485687"/>
<dbReference type="InterPro" id="IPR027417">
    <property type="entry name" value="P-loop_NTPase"/>
</dbReference>
<protein>
    <submittedName>
        <fullName evidence="6">UvrD/REP helicase amine-terminal domain protein</fullName>
    </submittedName>
</protein>
<dbReference type="Gene3D" id="3.40.50.300">
    <property type="entry name" value="P-loop containing nucleotide triphosphate hydrolases"/>
    <property type="match status" value="1"/>
</dbReference>
<dbReference type="EMBL" id="GG662586">
    <property type="protein sequence ID" value="EWS72939.1"/>
    <property type="molecule type" value="Genomic_DNA"/>
</dbReference>
<dbReference type="GO" id="GO:0005524">
    <property type="term" value="F:ATP binding"/>
    <property type="evidence" value="ECO:0007669"/>
    <property type="project" value="UniProtKB-KW"/>
</dbReference>
<dbReference type="InterPro" id="IPR014016">
    <property type="entry name" value="UvrD-like_ATP-bd"/>
</dbReference>
<dbReference type="GO" id="GO:0016787">
    <property type="term" value="F:hydrolase activity"/>
    <property type="evidence" value="ECO:0007669"/>
    <property type="project" value="UniProtKB-KW"/>
</dbReference>
<dbReference type="InParanoid" id="W7XI31"/>
<keyword evidence="2" id="KW-0378">Hydrolase</keyword>
<name>W7XI31_TETTS</name>
<evidence type="ECO:0000259" key="5">
    <source>
        <dbReference type="Pfam" id="PF00580"/>
    </source>
</evidence>
<feature type="domain" description="UvrD-like helicase ATP-binding" evidence="5">
    <location>
        <begin position="17"/>
        <end position="79"/>
    </location>
</feature>
<keyword evidence="7" id="KW-1185">Reference proteome</keyword>
<evidence type="ECO:0000256" key="1">
    <source>
        <dbReference type="ARBA" id="ARBA00022741"/>
    </source>
</evidence>
<organism evidence="6 7">
    <name type="scientific">Tetrahymena thermophila (strain SB210)</name>
    <dbReference type="NCBI Taxonomy" id="312017"/>
    <lineage>
        <taxon>Eukaryota</taxon>
        <taxon>Sar</taxon>
        <taxon>Alveolata</taxon>
        <taxon>Ciliophora</taxon>
        <taxon>Intramacronucleata</taxon>
        <taxon>Oligohymenophorea</taxon>
        <taxon>Hymenostomatida</taxon>
        <taxon>Tetrahymenina</taxon>
        <taxon>Tetrahymenidae</taxon>
        <taxon>Tetrahymena</taxon>
    </lineage>
</organism>
<evidence type="ECO:0000256" key="4">
    <source>
        <dbReference type="ARBA" id="ARBA00022840"/>
    </source>
</evidence>
<reference evidence="7" key="1">
    <citation type="journal article" date="2006" name="PLoS Biol.">
        <title>Macronuclear genome sequence of the ciliate Tetrahymena thermophila, a model eukaryote.</title>
        <authorList>
            <person name="Eisen J.A."/>
            <person name="Coyne R.S."/>
            <person name="Wu M."/>
            <person name="Wu D."/>
            <person name="Thiagarajan M."/>
            <person name="Wortman J.R."/>
            <person name="Badger J.H."/>
            <person name="Ren Q."/>
            <person name="Amedeo P."/>
            <person name="Jones K.M."/>
            <person name="Tallon L.J."/>
            <person name="Delcher A.L."/>
            <person name="Salzberg S.L."/>
            <person name="Silva J.C."/>
            <person name="Haas B.J."/>
            <person name="Majoros W.H."/>
            <person name="Farzad M."/>
            <person name="Carlton J.M."/>
            <person name="Smith R.K. Jr."/>
            <person name="Garg J."/>
            <person name="Pearlman R.E."/>
            <person name="Karrer K.M."/>
            <person name="Sun L."/>
            <person name="Manning G."/>
            <person name="Elde N.C."/>
            <person name="Turkewitz A.P."/>
            <person name="Asai D.J."/>
            <person name="Wilkes D.E."/>
            <person name="Wang Y."/>
            <person name="Cai H."/>
            <person name="Collins K."/>
            <person name="Stewart B.A."/>
            <person name="Lee S.R."/>
            <person name="Wilamowska K."/>
            <person name="Weinberg Z."/>
            <person name="Ruzzo W.L."/>
            <person name="Wloga D."/>
            <person name="Gaertig J."/>
            <person name="Frankel J."/>
            <person name="Tsao C.-C."/>
            <person name="Gorovsky M.A."/>
            <person name="Keeling P.J."/>
            <person name="Waller R.F."/>
            <person name="Patron N.J."/>
            <person name="Cherry J.M."/>
            <person name="Stover N.A."/>
            <person name="Krieger C.J."/>
            <person name="del Toro C."/>
            <person name="Ryder H.F."/>
            <person name="Williamson S.C."/>
            <person name="Barbeau R.A."/>
            <person name="Hamilton E.P."/>
            <person name="Orias E."/>
        </authorList>
    </citation>
    <scope>NUCLEOTIDE SEQUENCE [LARGE SCALE GENOMIC DNA]</scope>
    <source>
        <strain evidence="7">SB210</strain>
    </source>
</reference>
<evidence type="ECO:0000313" key="7">
    <source>
        <dbReference type="Proteomes" id="UP000009168"/>
    </source>
</evidence>
<sequence length="128" mass="15618">MKNTQTLQKIQTTENINLMKDKYEDINSLIYRNIMRRIRKYFKRKRIQNLKKIIIVGDQRQSIYQFRGCQENVFGKSKKLLKRKQIDYNMEKLQKTQRFGIKVVIYNVIYEMEMTTDIILMILSDQNQ</sequence>
<dbReference type="Proteomes" id="UP000009168">
    <property type="component" value="Unassembled WGS sequence"/>
</dbReference>
<keyword evidence="4" id="KW-0067">ATP-binding</keyword>
<dbReference type="AlphaFoldDB" id="W7XI31"/>
<dbReference type="GeneID" id="24442393"/>
<dbReference type="GO" id="GO:0004386">
    <property type="term" value="F:helicase activity"/>
    <property type="evidence" value="ECO:0007669"/>
    <property type="project" value="UniProtKB-KW"/>
</dbReference>
<keyword evidence="3 6" id="KW-0347">Helicase</keyword>
<dbReference type="Pfam" id="PF00580">
    <property type="entry name" value="UvrD-helicase"/>
    <property type="match status" value="1"/>
</dbReference>
<proteinExistence type="predicted"/>
<accession>W7XI31</accession>
<gene>
    <name evidence="6" type="ORF">TTHERM_001485687</name>
</gene>
<evidence type="ECO:0000313" key="6">
    <source>
        <dbReference type="EMBL" id="EWS72939.1"/>
    </source>
</evidence>
<evidence type="ECO:0000256" key="2">
    <source>
        <dbReference type="ARBA" id="ARBA00022801"/>
    </source>
</evidence>
<dbReference type="RefSeq" id="XP_012654526.1">
    <property type="nucleotide sequence ID" value="XM_012799072.1"/>
</dbReference>
<dbReference type="SUPFAM" id="SSF52540">
    <property type="entry name" value="P-loop containing nucleoside triphosphate hydrolases"/>
    <property type="match status" value="1"/>
</dbReference>
<keyword evidence="1" id="KW-0547">Nucleotide-binding</keyword>